<dbReference type="InterPro" id="IPR010921">
    <property type="entry name" value="Trp_repressor/repl_initiator"/>
</dbReference>
<dbReference type="CDD" id="cd06571">
    <property type="entry name" value="Bac_DnaA_C"/>
    <property type="match status" value="1"/>
</dbReference>
<dbReference type="GO" id="GO:0006275">
    <property type="term" value="P:regulation of DNA replication"/>
    <property type="evidence" value="ECO:0007669"/>
    <property type="project" value="InterPro"/>
</dbReference>
<dbReference type="RefSeq" id="WP_066517666.1">
    <property type="nucleotide sequence ID" value="NZ_AP017655.1"/>
</dbReference>
<accession>A0A1E1F2N8</accession>
<gene>
    <name evidence="2" type="ORF">SCLO_1017430</name>
</gene>
<evidence type="ECO:0000259" key="1">
    <source>
        <dbReference type="SMART" id="SM00760"/>
    </source>
</evidence>
<protein>
    <recommendedName>
        <fullName evidence="1">Chromosomal replication initiator DnaA C-terminal domain-containing protein</fullName>
    </recommendedName>
</protein>
<dbReference type="GO" id="GO:0006270">
    <property type="term" value="P:DNA replication initiation"/>
    <property type="evidence" value="ECO:0007669"/>
    <property type="project" value="InterPro"/>
</dbReference>
<proteinExistence type="predicted"/>
<dbReference type="Gene3D" id="1.10.1750.10">
    <property type="match status" value="1"/>
</dbReference>
<evidence type="ECO:0000313" key="2">
    <source>
        <dbReference type="EMBL" id="BAV64783.1"/>
    </source>
</evidence>
<dbReference type="SMART" id="SM00760">
    <property type="entry name" value="Bac_DnaA_C"/>
    <property type="match status" value="1"/>
</dbReference>
<dbReference type="GO" id="GO:0043565">
    <property type="term" value="F:sequence-specific DNA binding"/>
    <property type="evidence" value="ECO:0007669"/>
    <property type="project" value="InterPro"/>
</dbReference>
<sequence>MTSAADTAVSLALTMLVARIAGPAPQRRFGGKVRVADLIDTVAWFTSVDAGEIVGRTRKPVYFRPRAAVCWIACELGLGSTTVIGHALGGRDHTTVHHAVRRARALRHRDPAFRRLTDRLVNHFRDFQEN</sequence>
<dbReference type="GO" id="GO:0005524">
    <property type="term" value="F:ATP binding"/>
    <property type="evidence" value="ECO:0007669"/>
    <property type="project" value="InterPro"/>
</dbReference>
<feature type="domain" description="Chromosomal replication initiator DnaA C-terminal" evidence="1">
    <location>
        <begin position="34"/>
        <end position="103"/>
    </location>
</feature>
<dbReference type="AlphaFoldDB" id="A0A1E1F2N8"/>
<dbReference type="KEGG" id="sclo:SCLO_1017430"/>
<dbReference type="InterPro" id="IPR013159">
    <property type="entry name" value="DnaA_C"/>
</dbReference>
<dbReference type="Pfam" id="PF08299">
    <property type="entry name" value="Bac_DnaA_C"/>
    <property type="match status" value="1"/>
</dbReference>
<dbReference type="EMBL" id="AP017655">
    <property type="protein sequence ID" value="BAV64783.1"/>
    <property type="molecule type" value="Genomic_DNA"/>
</dbReference>
<dbReference type="SUPFAM" id="SSF48295">
    <property type="entry name" value="TrpR-like"/>
    <property type="match status" value="1"/>
</dbReference>
<name>A0A1E1F2N8_9SPHN</name>
<evidence type="ECO:0000313" key="3">
    <source>
        <dbReference type="Proteomes" id="UP000218272"/>
    </source>
</evidence>
<keyword evidence="3" id="KW-1185">Reference proteome</keyword>
<organism evidence="2 3">
    <name type="scientific">Sphingobium cloacae</name>
    <dbReference type="NCBI Taxonomy" id="120107"/>
    <lineage>
        <taxon>Bacteria</taxon>
        <taxon>Pseudomonadati</taxon>
        <taxon>Pseudomonadota</taxon>
        <taxon>Alphaproteobacteria</taxon>
        <taxon>Sphingomonadales</taxon>
        <taxon>Sphingomonadaceae</taxon>
        <taxon>Sphingobium</taxon>
    </lineage>
</organism>
<dbReference type="Proteomes" id="UP000218272">
    <property type="component" value="Chromosome SCLO_1"/>
</dbReference>
<reference evidence="2 3" key="1">
    <citation type="submission" date="2016-10" db="EMBL/GenBank/DDBJ databases">
        <title>Complete Genome Sequence of the Nonylphenol-Degrading Bacterium Sphingobium cloacae JCM 10874T.</title>
        <authorList>
            <person name="Ootsuka M."/>
            <person name="Nishizawa T."/>
            <person name="Ohta H."/>
        </authorList>
    </citation>
    <scope>NUCLEOTIDE SEQUENCE [LARGE SCALE GENOMIC DNA]</scope>
    <source>
        <strain evidence="2 3">JCM 10874</strain>
    </source>
</reference>